<keyword evidence="2" id="KW-0732">Signal</keyword>
<dbReference type="Proteomes" id="UP000494163">
    <property type="component" value="Chromosome 3R"/>
</dbReference>
<dbReference type="SMR" id="A0A0M3QXY3"/>
<dbReference type="InterPro" id="IPR050467">
    <property type="entry name" value="LRFN"/>
</dbReference>
<dbReference type="InterPro" id="IPR032675">
    <property type="entry name" value="LRR_dom_sf"/>
</dbReference>
<dbReference type="Gene3D" id="3.80.10.10">
    <property type="entry name" value="Ribonuclease Inhibitor"/>
    <property type="match status" value="1"/>
</dbReference>
<keyword evidence="6" id="KW-1185">Reference proteome</keyword>
<dbReference type="STRING" id="30019.A0A0M3QXY3"/>
<keyword evidence="3" id="KW-0677">Repeat</keyword>
<evidence type="ECO:0000256" key="3">
    <source>
        <dbReference type="ARBA" id="ARBA00022737"/>
    </source>
</evidence>
<dbReference type="InterPro" id="IPR003591">
    <property type="entry name" value="Leu-rich_rpt_typical-subtyp"/>
</dbReference>
<dbReference type="SUPFAM" id="SSF52058">
    <property type="entry name" value="L domain-like"/>
    <property type="match status" value="1"/>
</dbReference>
<gene>
    <name evidence="5" type="ORF">Dbus_chr3Rg1473</name>
</gene>
<evidence type="ECO:0000256" key="4">
    <source>
        <dbReference type="ARBA" id="ARBA00023180"/>
    </source>
</evidence>
<feature type="non-terminal residue" evidence="5">
    <location>
        <position position="281"/>
    </location>
</feature>
<accession>A0A0M3QXY3</accession>
<reference evidence="5 6" key="1">
    <citation type="submission" date="2015-08" db="EMBL/GenBank/DDBJ databases">
        <title>Ancestral chromatin configuration constrains chromatin evolution on differentiating sex chromosomes in Drosophila.</title>
        <authorList>
            <person name="Zhou Q."/>
            <person name="Bachtrog D."/>
        </authorList>
    </citation>
    <scope>NUCLEOTIDE SEQUENCE [LARGE SCALE GENOMIC DNA]</scope>
    <source>
        <tissue evidence="5">Whole larvae</tissue>
    </source>
</reference>
<feature type="non-terminal residue" evidence="5">
    <location>
        <position position="1"/>
    </location>
</feature>
<dbReference type="OMA" id="EYELNCP"/>
<keyword evidence="4" id="KW-0325">Glycoprotein</keyword>
<evidence type="ECO:0000313" key="6">
    <source>
        <dbReference type="Proteomes" id="UP000494163"/>
    </source>
</evidence>
<evidence type="ECO:0000313" key="5">
    <source>
        <dbReference type="EMBL" id="ALC46723.1"/>
    </source>
</evidence>
<proteinExistence type="predicted"/>
<dbReference type="PANTHER" id="PTHR45842:SF12">
    <property type="entry name" value="KEKKON 5, ISOFORM A"/>
    <property type="match status" value="1"/>
</dbReference>
<sequence length="281" mass="32138">IECNITDATGYKQMPQLNIGSIDMVQIRRCPLPFHTPIAGIMDHLGITNTKVLIFEANDLGMNLTRKHMERLQHLQRLRLAARRLPYIPEDLLHDMRQLNWLDMRAANLGELPTRLLANMENLQFLELGSNNLRQLPRGFFYNMHKLLHLNLWSNQLHNLSKHDFEGASSVKDVDLHNNGIVELRGDVFALLTNLTEINLNGNNFSSLPEGLFAHNQKLQQIKLQNNRAALPTLPPRLFANLPELRTLYLRCELNSLPGDLIDNSSALTDISLMYNLLETL</sequence>
<protein>
    <submittedName>
        <fullName evidence="5">CG5888</fullName>
    </submittedName>
</protein>
<organism evidence="5 6">
    <name type="scientific">Drosophila busckii</name>
    <name type="common">Fruit fly</name>
    <dbReference type="NCBI Taxonomy" id="30019"/>
    <lineage>
        <taxon>Eukaryota</taxon>
        <taxon>Metazoa</taxon>
        <taxon>Ecdysozoa</taxon>
        <taxon>Arthropoda</taxon>
        <taxon>Hexapoda</taxon>
        <taxon>Insecta</taxon>
        <taxon>Pterygota</taxon>
        <taxon>Neoptera</taxon>
        <taxon>Endopterygota</taxon>
        <taxon>Diptera</taxon>
        <taxon>Brachycera</taxon>
        <taxon>Muscomorpha</taxon>
        <taxon>Ephydroidea</taxon>
        <taxon>Drosophilidae</taxon>
        <taxon>Drosophila</taxon>
    </lineage>
</organism>
<dbReference type="EMBL" id="CP012526">
    <property type="protein sequence ID" value="ALC46723.1"/>
    <property type="molecule type" value="Genomic_DNA"/>
</dbReference>
<evidence type="ECO:0000256" key="1">
    <source>
        <dbReference type="ARBA" id="ARBA00022614"/>
    </source>
</evidence>
<keyword evidence="1" id="KW-0433">Leucine-rich repeat</keyword>
<dbReference type="InterPro" id="IPR001611">
    <property type="entry name" value="Leu-rich_rpt"/>
</dbReference>
<dbReference type="SMART" id="SM00369">
    <property type="entry name" value="LRR_TYP"/>
    <property type="match status" value="7"/>
</dbReference>
<dbReference type="AlphaFoldDB" id="A0A0M3QXY3"/>
<dbReference type="PANTHER" id="PTHR45842">
    <property type="entry name" value="SYNAPTIC ADHESION-LIKE MOLECULE SALM"/>
    <property type="match status" value="1"/>
</dbReference>
<name>A0A0M3QXY3_DROBS</name>
<dbReference type="Pfam" id="PF13855">
    <property type="entry name" value="LRR_8"/>
    <property type="match status" value="2"/>
</dbReference>
<evidence type="ECO:0000256" key="2">
    <source>
        <dbReference type="ARBA" id="ARBA00022729"/>
    </source>
</evidence>
<dbReference type="OrthoDB" id="1421090at2759"/>